<gene>
    <name evidence="2" type="ORF">NVS89_15740</name>
</gene>
<dbReference type="GO" id="GO:0016831">
    <property type="term" value="F:carboxy-lyase activity"/>
    <property type="evidence" value="ECO:0007669"/>
    <property type="project" value="InterPro"/>
</dbReference>
<dbReference type="InterPro" id="IPR002830">
    <property type="entry name" value="UbiD"/>
</dbReference>
<dbReference type="GO" id="GO:0046281">
    <property type="term" value="P:cinnamic acid catabolic process"/>
    <property type="evidence" value="ECO:0007669"/>
    <property type="project" value="TreeGrafter"/>
</dbReference>
<evidence type="ECO:0000259" key="1">
    <source>
        <dbReference type="PROSITE" id="PS50003"/>
    </source>
</evidence>
<dbReference type="NCBIfam" id="TIGR00148">
    <property type="entry name" value="UbiD family decarboxylase"/>
    <property type="match status" value="1"/>
</dbReference>
<feature type="domain" description="PH" evidence="1">
    <location>
        <begin position="1"/>
        <end position="23"/>
    </location>
</feature>
<dbReference type="Gene3D" id="3.40.1670.10">
    <property type="entry name" value="UbiD C-terminal domain-like"/>
    <property type="match status" value="1"/>
</dbReference>
<dbReference type="PANTHER" id="PTHR30108">
    <property type="entry name" value="3-OCTAPRENYL-4-HYDROXYBENZOATE CARBOXY-LYASE-RELATED"/>
    <property type="match status" value="1"/>
</dbReference>
<reference evidence="2" key="1">
    <citation type="submission" date="2022-08" db="EMBL/GenBank/DDBJ databases">
        <authorList>
            <person name="Li F."/>
        </authorList>
    </citation>
    <scope>NUCLEOTIDE SEQUENCE</scope>
    <source>
        <strain evidence="2">MQZ15Z-1</strain>
    </source>
</reference>
<dbReference type="SUPFAM" id="SSF50475">
    <property type="entry name" value="FMN-binding split barrel"/>
    <property type="match status" value="1"/>
</dbReference>
<dbReference type="EMBL" id="JANTHZ010000007">
    <property type="protein sequence ID" value="MCS0496554.1"/>
    <property type="molecule type" value="Genomic_DNA"/>
</dbReference>
<keyword evidence="3" id="KW-1185">Reference proteome</keyword>
<dbReference type="InterPro" id="IPR049383">
    <property type="entry name" value="UbiD-like_N"/>
</dbReference>
<sequence length="482" mass="53283">MLQATTRNQDLRSWIEEMEAAGELLSITGADREREIGGIVDIYQRKIGGPALLFDEVPGYRPGFRVLANLFVSVKRIALTLGLPEDISEVELVRFWRDRFKNTPVIPPEEVETGPILENVAFGDDIDLLKIPTPRWHEGDGGYYIGTGCMVIMKDPDSGWINYGAYRGQVHDKALATVMASKGKHGDIIMRRYHERGEPCPIAVVVGVHPGLFSVAGLEIPYGKNEYDVAGGLMGQPIRVICGPKTGLPIPAEAEIAYEGFIHEGDRVDEGPLGEWTGYYAGGLKKEPAIRVASLMHRNDPILTGCIPAVPPNDDTFYRGTYRAGAVWHEMEAAGVPEVRGVWSHEAGGSRMWLTVSIKQMYAGHAKQAGLIASQCHAGAYANRVVVVVDEDIDPADMDQVVWAMCTRCDPRDDVDILKGCWSTTLDPRAYPDETRNMNSRMVIVACKPWNRIKDWPQVVRNSAALDDHLRAKFGPSLPSFF</sequence>
<dbReference type="Pfam" id="PF20695">
    <property type="entry name" value="UbiD_N"/>
    <property type="match status" value="1"/>
</dbReference>
<accession>A0A9X2T6M8</accession>
<dbReference type="Pfam" id="PF20696">
    <property type="entry name" value="UbiD_C"/>
    <property type="match status" value="1"/>
</dbReference>
<organism evidence="2 3">
    <name type="scientific">Ancylobacter mangrovi</name>
    <dbReference type="NCBI Taxonomy" id="2972472"/>
    <lineage>
        <taxon>Bacteria</taxon>
        <taxon>Pseudomonadati</taxon>
        <taxon>Pseudomonadota</taxon>
        <taxon>Alphaproteobacteria</taxon>
        <taxon>Hyphomicrobiales</taxon>
        <taxon>Xanthobacteraceae</taxon>
        <taxon>Ancylobacter</taxon>
    </lineage>
</organism>
<comment type="caution">
    <text evidence="2">The sequence shown here is derived from an EMBL/GenBank/DDBJ whole genome shotgun (WGS) entry which is preliminary data.</text>
</comment>
<dbReference type="PROSITE" id="PS50003">
    <property type="entry name" value="PH_DOMAIN"/>
    <property type="match status" value="1"/>
</dbReference>
<name>A0A9X2T6M8_9HYPH</name>
<dbReference type="SUPFAM" id="SSF143968">
    <property type="entry name" value="UbiD C-terminal domain-like"/>
    <property type="match status" value="1"/>
</dbReference>
<dbReference type="InterPro" id="IPR049381">
    <property type="entry name" value="UbiD-like_C"/>
</dbReference>
<dbReference type="AlphaFoldDB" id="A0A9X2T6M8"/>
<dbReference type="GO" id="GO:0005737">
    <property type="term" value="C:cytoplasm"/>
    <property type="evidence" value="ECO:0007669"/>
    <property type="project" value="TreeGrafter"/>
</dbReference>
<dbReference type="Pfam" id="PF01977">
    <property type="entry name" value="UbiD"/>
    <property type="match status" value="1"/>
</dbReference>
<dbReference type="InterPro" id="IPR001849">
    <property type="entry name" value="PH_domain"/>
</dbReference>
<proteinExistence type="predicted"/>
<evidence type="ECO:0000313" key="3">
    <source>
        <dbReference type="Proteomes" id="UP001151088"/>
    </source>
</evidence>
<dbReference type="InterPro" id="IPR048304">
    <property type="entry name" value="UbiD_Rift_dom"/>
</dbReference>
<dbReference type="GO" id="GO:0033494">
    <property type="term" value="P:ferulate metabolic process"/>
    <property type="evidence" value="ECO:0007669"/>
    <property type="project" value="TreeGrafter"/>
</dbReference>
<evidence type="ECO:0000313" key="2">
    <source>
        <dbReference type="EMBL" id="MCS0496554.1"/>
    </source>
</evidence>
<dbReference type="Proteomes" id="UP001151088">
    <property type="component" value="Unassembled WGS sequence"/>
</dbReference>
<dbReference type="PANTHER" id="PTHR30108:SF17">
    <property type="entry name" value="FERULIC ACID DECARBOXYLASE 1"/>
    <property type="match status" value="1"/>
</dbReference>
<dbReference type="RefSeq" id="WP_258733716.1">
    <property type="nucleotide sequence ID" value="NZ_JANTHZ010000007.1"/>
</dbReference>
<protein>
    <submittedName>
        <fullName evidence="2">UbiD family decarboxylase</fullName>
    </submittedName>
</protein>